<evidence type="ECO:0000313" key="3">
    <source>
        <dbReference type="Proteomes" id="UP000499080"/>
    </source>
</evidence>
<evidence type="ECO:0000313" key="2">
    <source>
        <dbReference type="EMBL" id="GBN77345.1"/>
    </source>
</evidence>
<dbReference type="InterPro" id="IPR051320">
    <property type="entry name" value="Viral_Replic_Matur_Polypro"/>
</dbReference>
<dbReference type="EMBL" id="BGPR01017807">
    <property type="protein sequence ID" value="GBN77345.1"/>
    <property type="molecule type" value="Genomic_DNA"/>
</dbReference>
<evidence type="ECO:0000259" key="1">
    <source>
        <dbReference type="Pfam" id="PF00078"/>
    </source>
</evidence>
<reference evidence="2 3" key="1">
    <citation type="journal article" date="2019" name="Sci. Rep.">
        <title>Orb-weaving spider Araneus ventricosus genome elucidates the spidroin gene catalogue.</title>
        <authorList>
            <person name="Kono N."/>
            <person name="Nakamura H."/>
            <person name="Ohtoshi R."/>
            <person name="Moran D.A.P."/>
            <person name="Shinohara A."/>
            <person name="Yoshida Y."/>
            <person name="Fujiwara M."/>
            <person name="Mori M."/>
            <person name="Tomita M."/>
            <person name="Arakawa K."/>
        </authorList>
    </citation>
    <scope>NUCLEOTIDE SEQUENCE [LARGE SCALE GENOMIC DNA]</scope>
</reference>
<dbReference type="SUPFAM" id="SSF56672">
    <property type="entry name" value="DNA/RNA polymerases"/>
    <property type="match status" value="1"/>
</dbReference>
<organism evidence="2 3">
    <name type="scientific">Araneus ventricosus</name>
    <name type="common">Orbweaver spider</name>
    <name type="synonym">Epeira ventricosa</name>
    <dbReference type="NCBI Taxonomy" id="182803"/>
    <lineage>
        <taxon>Eukaryota</taxon>
        <taxon>Metazoa</taxon>
        <taxon>Ecdysozoa</taxon>
        <taxon>Arthropoda</taxon>
        <taxon>Chelicerata</taxon>
        <taxon>Arachnida</taxon>
        <taxon>Araneae</taxon>
        <taxon>Araneomorphae</taxon>
        <taxon>Entelegynae</taxon>
        <taxon>Araneoidea</taxon>
        <taxon>Araneidae</taxon>
        <taxon>Araneus</taxon>
    </lineage>
</organism>
<dbReference type="AlphaFoldDB" id="A0A4Y2RR21"/>
<dbReference type="Proteomes" id="UP000499080">
    <property type="component" value="Unassembled WGS sequence"/>
</dbReference>
<proteinExistence type="predicted"/>
<dbReference type="InterPro" id="IPR043128">
    <property type="entry name" value="Rev_trsase/Diguanyl_cyclase"/>
</dbReference>
<gene>
    <name evidence="2" type="ORF">AVEN_43954_1</name>
</gene>
<sequence length="113" mass="12706">MPFGLINAPYCFSKFMATLLHGCEKYCVSFVYDVAIFSNTWQDHMKHLDEILGTIASAKLKIKLVKCKFAQDCVKYLGQMMGGGCRSPAEAKIQAVLDFPTPSMKLKSEKSWE</sequence>
<protein>
    <recommendedName>
        <fullName evidence="1">Reverse transcriptase domain-containing protein</fullName>
    </recommendedName>
</protein>
<dbReference type="PANTHER" id="PTHR33064">
    <property type="entry name" value="POL PROTEIN"/>
    <property type="match status" value="1"/>
</dbReference>
<comment type="caution">
    <text evidence="2">The sequence shown here is derived from an EMBL/GenBank/DDBJ whole genome shotgun (WGS) entry which is preliminary data.</text>
</comment>
<dbReference type="Gene3D" id="3.30.70.270">
    <property type="match status" value="1"/>
</dbReference>
<dbReference type="Pfam" id="PF00078">
    <property type="entry name" value="RVT_1"/>
    <property type="match status" value="1"/>
</dbReference>
<feature type="domain" description="Reverse transcriptase" evidence="1">
    <location>
        <begin position="1"/>
        <end position="79"/>
    </location>
</feature>
<dbReference type="InterPro" id="IPR000477">
    <property type="entry name" value="RT_dom"/>
</dbReference>
<dbReference type="InterPro" id="IPR043502">
    <property type="entry name" value="DNA/RNA_pol_sf"/>
</dbReference>
<name>A0A4Y2RR21_ARAVE</name>
<accession>A0A4Y2RR21</accession>
<dbReference type="OrthoDB" id="6153616at2759"/>
<dbReference type="GO" id="GO:0071897">
    <property type="term" value="P:DNA biosynthetic process"/>
    <property type="evidence" value="ECO:0007669"/>
    <property type="project" value="UniProtKB-ARBA"/>
</dbReference>
<dbReference type="PANTHER" id="PTHR33064:SF29">
    <property type="entry name" value="PEPTIDASE A2 DOMAIN-CONTAINING PROTEIN-RELATED"/>
    <property type="match status" value="1"/>
</dbReference>
<keyword evidence="3" id="KW-1185">Reference proteome</keyword>